<keyword evidence="4" id="KW-1185">Reference proteome</keyword>
<evidence type="ECO:0000313" key="3">
    <source>
        <dbReference type="EMBL" id="RVU34466.1"/>
    </source>
</evidence>
<dbReference type="InterPro" id="IPR016924">
    <property type="entry name" value="UCP029543"/>
</dbReference>
<keyword evidence="2" id="KW-0732">Signal</keyword>
<accession>A0A437QJ41</accession>
<reference evidence="3 4" key="1">
    <citation type="submission" date="2019-01" db="EMBL/GenBank/DDBJ databases">
        <authorList>
            <person name="Chen W.-M."/>
        </authorList>
    </citation>
    <scope>NUCLEOTIDE SEQUENCE [LARGE SCALE GENOMIC DNA]</scope>
    <source>
        <strain evidence="3 4">KYPC3</strain>
    </source>
</reference>
<dbReference type="Proteomes" id="UP000283077">
    <property type="component" value="Unassembled WGS sequence"/>
</dbReference>
<dbReference type="InterPro" id="IPR046735">
    <property type="entry name" value="PA2779-like"/>
</dbReference>
<evidence type="ECO:0000256" key="2">
    <source>
        <dbReference type="SAM" id="SignalP"/>
    </source>
</evidence>
<proteinExistence type="predicted"/>
<dbReference type="NCBIfam" id="NF033919">
    <property type="entry name" value="PA2779_fam"/>
    <property type="match status" value="1"/>
</dbReference>
<name>A0A437QJ41_9GAMM</name>
<evidence type="ECO:0000313" key="4">
    <source>
        <dbReference type="Proteomes" id="UP000283077"/>
    </source>
</evidence>
<dbReference type="AlphaFoldDB" id="A0A437QJ41"/>
<feature type="signal peptide" evidence="2">
    <location>
        <begin position="1"/>
        <end position="23"/>
    </location>
</feature>
<dbReference type="EMBL" id="SACS01000018">
    <property type="protein sequence ID" value="RVU34466.1"/>
    <property type="molecule type" value="Genomic_DNA"/>
</dbReference>
<dbReference type="PIRSF" id="PIRSF029543">
    <property type="entry name" value="UCP029543"/>
    <property type="match status" value="1"/>
</dbReference>
<organism evidence="3 4">
    <name type="scientific">Rheinheimera riviphila</name>
    <dbReference type="NCBI Taxonomy" id="1834037"/>
    <lineage>
        <taxon>Bacteria</taxon>
        <taxon>Pseudomonadati</taxon>
        <taxon>Pseudomonadota</taxon>
        <taxon>Gammaproteobacteria</taxon>
        <taxon>Chromatiales</taxon>
        <taxon>Chromatiaceae</taxon>
        <taxon>Rheinheimera</taxon>
    </lineage>
</organism>
<dbReference type="Pfam" id="PF20332">
    <property type="entry name" value="DUF6627"/>
    <property type="match status" value="1"/>
</dbReference>
<gene>
    <name evidence="3" type="ORF">EOE67_15290</name>
</gene>
<keyword evidence="1" id="KW-1133">Transmembrane helix</keyword>
<keyword evidence="1" id="KW-0472">Membrane</keyword>
<protein>
    <recommendedName>
        <fullName evidence="5">PA2779 family protein</fullName>
    </recommendedName>
</protein>
<feature type="transmembrane region" description="Helical" evidence="1">
    <location>
        <begin position="91"/>
        <end position="113"/>
    </location>
</feature>
<keyword evidence="1" id="KW-0812">Transmembrane</keyword>
<evidence type="ECO:0008006" key="5">
    <source>
        <dbReference type="Google" id="ProtNLM"/>
    </source>
</evidence>
<comment type="caution">
    <text evidence="3">The sequence shown here is derived from an EMBL/GenBank/DDBJ whole genome shotgun (WGS) entry which is preliminary data.</text>
</comment>
<dbReference type="OrthoDB" id="6401969at2"/>
<evidence type="ECO:0000256" key="1">
    <source>
        <dbReference type="SAM" id="Phobius"/>
    </source>
</evidence>
<feature type="chain" id="PRO_5019362080" description="PA2779 family protein" evidence="2">
    <location>
        <begin position="24"/>
        <end position="123"/>
    </location>
</feature>
<sequence length="123" mass="13235">MNKLVKASIACSLLMFGLGQATADVYSSDQVISHQQFNYDKQQVLSFVGNAQVQQKLIELGVSPADAQQRIANMTQQEINALNSQLNEMPAGGIVGVVVTVLVVVAVLDLMGLTDVYPFINPI</sequence>